<dbReference type="STRING" id="1927124.BST13_01625"/>
<keyword evidence="1" id="KW-1133">Transmembrane helix</keyword>
<dbReference type="OrthoDB" id="5996503at2"/>
<feature type="transmembrane region" description="Helical" evidence="1">
    <location>
        <begin position="12"/>
        <end position="36"/>
    </location>
</feature>
<keyword evidence="1" id="KW-0812">Transmembrane</keyword>
<dbReference type="RefSeq" id="WP_083159914.1">
    <property type="nucleotide sequence ID" value="NZ_MVHF01000001.1"/>
</dbReference>
<proteinExistence type="predicted"/>
<keyword evidence="1" id="KW-0472">Membrane</keyword>
<name>A0A1X0BCL6_9MYCO</name>
<protein>
    <recommendedName>
        <fullName evidence="2">SHOCT domain-containing protein</fullName>
    </recommendedName>
</protein>
<dbReference type="Proteomes" id="UP000192448">
    <property type="component" value="Unassembled WGS sequence"/>
</dbReference>
<organism evidence="3 4">
    <name type="scientific">Mycobacterium aquaticum</name>
    <dbReference type="NCBI Taxonomy" id="1927124"/>
    <lineage>
        <taxon>Bacteria</taxon>
        <taxon>Bacillati</taxon>
        <taxon>Actinomycetota</taxon>
        <taxon>Actinomycetes</taxon>
        <taxon>Mycobacteriales</taxon>
        <taxon>Mycobacteriaceae</taxon>
        <taxon>Mycobacterium</taxon>
    </lineage>
</organism>
<evidence type="ECO:0000259" key="2">
    <source>
        <dbReference type="Pfam" id="PF09851"/>
    </source>
</evidence>
<evidence type="ECO:0000313" key="3">
    <source>
        <dbReference type="EMBL" id="ORA40070.1"/>
    </source>
</evidence>
<feature type="domain" description="SHOCT" evidence="2">
    <location>
        <begin position="221"/>
        <end position="248"/>
    </location>
</feature>
<feature type="transmembrane region" description="Helical" evidence="1">
    <location>
        <begin position="150"/>
        <end position="172"/>
    </location>
</feature>
<gene>
    <name evidence="3" type="ORF">BST13_01625</name>
</gene>
<dbReference type="InterPro" id="IPR018649">
    <property type="entry name" value="SHOCT"/>
</dbReference>
<evidence type="ECO:0000313" key="4">
    <source>
        <dbReference type="Proteomes" id="UP000192448"/>
    </source>
</evidence>
<dbReference type="Pfam" id="PF09851">
    <property type="entry name" value="SHOCT"/>
    <property type="match status" value="1"/>
</dbReference>
<keyword evidence="4" id="KW-1185">Reference proteome</keyword>
<reference evidence="3 4" key="1">
    <citation type="submission" date="2017-02" db="EMBL/GenBank/DDBJ databases">
        <title>The new phylogeny of genus Mycobacterium.</title>
        <authorList>
            <person name="Tortoli E."/>
            <person name="Trovato A."/>
            <person name="Cirillo D.M."/>
        </authorList>
    </citation>
    <scope>NUCLEOTIDE SEQUENCE [LARGE SCALE GENOMIC DNA]</scope>
    <source>
        <strain evidence="3 4">RW6</strain>
    </source>
</reference>
<evidence type="ECO:0000256" key="1">
    <source>
        <dbReference type="SAM" id="Phobius"/>
    </source>
</evidence>
<dbReference type="EMBL" id="MVHF01000001">
    <property type="protein sequence ID" value="ORA40070.1"/>
    <property type="molecule type" value="Genomic_DNA"/>
</dbReference>
<dbReference type="AlphaFoldDB" id="A0A1X0BCL6"/>
<comment type="caution">
    <text evidence="3">The sequence shown here is derived from an EMBL/GenBank/DDBJ whole genome shotgun (WGS) entry which is preliminary data.</text>
</comment>
<accession>A0A1X0BCL6</accession>
<sequence>MSSRRIAAPMVAAAIVSLVVGVIGFIVALVLNAFVLDEYDAYGEVPIPGSGTVQLPAGEVTISFHTLTTGSGGGVPVPSLKLQLVPPEGSPEPVVTESPGGTTTVNNDARVRVWVAQVAEAGSYHVVTDGDVNGYISPRLAFGHGSQYGWVVWLFVGLFVLGLVELVVALWWSARTAKRPRPVGPQEFPVFGTADAPTYTSQSYVPAPPSYPPTDQGVRLEQLKTLAALRDSGALTDAEFKAEKRRILDS</sequence>